<feature type="transmembrane region" description="Helical" evidence="1">
    <location>
        <begin position="165"/>
        <end position="188"/>
    </location>
</feature>
<organism evidence="2 3">
    <name type="scientific">Mycoplasma nasistruthionis</name>
    <dbReference type="NCBI Taxonomy" id="353852"/>
    <lineage>
        <taxon>Bacteria</taxon>
        <taxon>Bacillati</taxon>
        <taxon>Mycoplasmatota</taxon>
        <taxon>Mollicutes</taxon>
        <taxon>Mycoplasmataceae</taxon>
        <taxon>Mycoplasma</taxon>
    </lineage>
</organism>
<dbReference type="RefSeq" id="WP_208664592.1">
    <property type="nucleotide sequence ID" value="NZ_CP041147.1"/>
</dbReference>
<feature type="transmembrane region" description="Helical" evidence="1">
    <location>
        <begin position="63"/>
        <end position="87"/>
    </location>
</feature>
<gene>
    <name evidence="2" type="ORF">FIV53_01720</name>
</gene>
<keyword evidence="3" id="KW-1185">Reference proteome</keyword>
<keyword evidence="1" id="KW-1133">Transmembrane helix</keyword>
<feature type="transmembrane region" description="Helical" evidence="1">
    <location>
        <begin position="93"/>
        <end position="115"/>
    </location>
</feature>
<keyword evidence="1" id="KW-0812">Transmembrane</keyword>
<feature type="transmembrane region" description="Helical" evidence="1">
    <location>
        <begin position="135"/>
        <end position="159"/>
    </location>
</feature>
<keyword evidence="1" id="KW-0472">Membrane</keyword>
<feature type="transmembrane region" description="Helical" evidence="1">
    <location>
        <begin position="20"/>
        <end position="42"/>
    </location>
</feature>
<reference evidence="2 3" key="1">
    <citation type="submission" date="2019-06" db="EMBL/GenBank/DDBJ databases">
        <title>Mycoplasma nasistruthionis sp. nov. str Ms03.</title>
        <authorList>
            <person name="Botes A."/>
        </authorList>
    </citation>
    <scope>NUCLEOTIDE SEQUENCE [LARGE SCALE GENOMIC DNA]</scope>
    <source>
        <strain evidence="2 3">Ms03</strain>
    </source>
</reference>
<proteinExistence type="predicted"/>
<protein>
    <submittedName>
        <fullName evidence="2">Uncharacterized protein</fullName>
    </submittedName>
</protein>
<sequence>MQKHLHNKKTLLISTFKANVHLSWISALLSIAFITLFVIASFMQSIQTHTTSEQETIQLLIKLAWASFGVMLVLKALEITILVLFYLKFQKLYKHLMIIGVLLPVWYQMQIYKLITLQQTEQAKPYYLKSFLNSYLVVIIAFYSWVFLVVISIWFAWLIHPFQSVTIGLIISVVATAVLGYVIAINSIQLIKANKALKQQFNTDKSFYFRFLNKTYRKDFLSV</sequence>
<accession>A0A4Y6I661</accession>
<dbReference type="Proteomes" id="UP000315201">
    <property type="component" value="Chromosome"/>
</dbReference>
<name>A0A4Y6I661_9MOLU</name>
<evidence type="ECO:0000313" key="3">
    <source>
        <dbReference type="Proteomes" id="UP000315201"/>
    </source>
</evidence>
<evidence type="ECO:0000313" key="2">
    <source>
        <dbReference type="EMBL" id="QDF65013.1"/>
    </source>
</evidence>
<dbReference type="AlphaFoldDB" id="A0A4Y6I661"/>
<evidence type="ECO:0000256" key="1">
    <source>
        <dbReference type="SAM" id="Phobius"/>
    </source>
</evidence>
<dbReference type="EMBL" id="CP041147">
    <property type="protein sequence ID" value="QDF65013.1"/>
    <property type="molecule type" value="Genomic_DNA"/>
</dbReference>